<gene>
    <name evidence="9" type="ordered locus">Anacy_2933</name>
</gene>
<dbReference type="GO" id="GO:0010181">
    <property type="term" value="F:FMN binding"/>
    <property type="evidence" value="ECO:0007669"/>
    <property type="project" value="TreeGrafter"/>
</dbReference>
<comment type="subcellular location">
    <subcellularLocation>
        <location evidence="1">Membrane</location>
        <topology evidence="1">Multi-pass membrane protein</topology>
    </subcellularLocation>
</comment>
<dbReference type="InterPro" id="IPR022837">
    <property type="entry name" value="MsrQ-like"/>
</dbReference>
<dbReference type="KEGG" id="acy:Anacy_2933"/>
<dbReference type="HOGENOM" id="CLU_1465897_0_0_3"/>
<organism evidence="9 10">
    <name type="scientific">Anabaena cylindrica (strain ATCC 27899 / PCC 7122)</name>
    <dbReference type="NCBI Taxonomy" id="272123"/>
    <lineage>
        <taxon>Bacteria</taxon>
        <taxon>Bacillati</taxon>
        <taxon>Cyanobacteriota</taxon>
        <taxon>Cyanophyceae</taxon>
        <taxon>Nostocales</taxon>
        <taxon>Nostocaceae</taxon>
        <taxon>Anabaena</taxon>
    </lineage>
</organism>
<keyword evidence="4 7" id="KW-1133">Transmembrane helix</keyword>
<proteinExistence type="predicted"/>
<evidence type="ECO:0000256" key="5">
    <source>
        <dbReference type="ARBA" id="ARBA00023004"/>
    </source>
</evidence>
<accession>K9ZGP4</accession>
<reference evidence="10" key="1">
    <citation type="journal article" date="2013" name="Proc. Natl. Acad. Sci. U.S.A.">
        <title>Improving the coverage of the cyanobacterial phylum using diversity-driven genome sequencing.</title>
        <authorList>
            <person name="Shih P.M."/>
            <person name="Wu D."/>
            <person name="Latifi A."/>
            <person name="Axen S.D."/>
            <person name="Fewer D.P."/>
            <person name="Talla E."/>
            <person name="Calteau A."/>
            <person name="Cai F."/>
            <person name="Tandeau de Marsac N."/>
            <person name="Rippka R."/>
            <person name="Herdman M."/>
            <person name="Sivonen K."/>
            <person name="Coursin T."/>
            <person name="Laurent T."/>
            <person name="Goodwin L."/>
            <person name="Nolan M."/>
            <person name="Davenport K.W."/>
            <person name="Han C.S."/>
            <person name="Rubin E.M."/>
            <person name="Eisen J.A."/>
            <person name="Woyke T."/>
            <person name="Gugger M."/>
            <person name="Kerfeld C.A."/>
        </authorList>
    </citation>
    <scope>NUCLEOTIDE SEQUENCE [LARGE SCALE GENOMIC DNA]</scope>
    <source>
        <strain evidence="10">ATCC 27899 / PCC 7122</strain>
    </source>
</reference>
<dbReference type="GO" id="GO:0005886">
    <property type="term" value="C:plasma membrane"/>
    <property type="evidence" value="ECO:0007669"/>
    <property type="project" value="TreeGrafter"/>
</dbReference>
<dbReference type="PANTHER" id="PTHR36964">
    <property type="entry name" value="PROTEIN-METHIONINE-SULFOXIDE REDUCTASE HEME-BINDING SUBUNIT MSRQ"/>
    <property type="match status" value="1"/>
</dbReference>
<feature type="transmembrane region" description="Helical" evidence="7">
    <location>
        <begin position="53"/>
        <end position="69"/>
    </location>
</feature>
<dbReference type="AlphaFoldDB" id="K9ZGP4"/>
<feature type="transmembrane region" description="Helical" evidence="7">
    <location>
        <begin position="139"/>
        <end position="159"/>
    </location>
</feature>
<evidence type="ECO:0000313" key="10">
    <source>
        <dbReference type="Proteomes" id="UP000010474"/>
    </source>
</evidence>
<evidence type="ECO:0000256" key="1">
    <source>
        <dbReference type="ARBA" id="ARBA00004141"/>
    </source>
</evidence>
<dbReference type="OrthoDB" id="9788328at2"/>
<evidence type="ECO:0000313" key="9">
    <source>
        <dbReference type="EMBL" id="AFZ58356.1"/>
    </source>
</evidence>
<dbReference type="PANTHER" id="PTHR36964:SF1">
    <property type="entry name" value="PROTEIN-METHIONINE-SULFOXIDE REDUCTASE HEME-BINDING SUBUNIT MSRQ"/>
    <property type="match status" value="1"/>
</dbReference>
<dbReference type="GO" id="GO:0020037">
    <property type="term" value="F:heme binding"/>
    <property type="evidence" value="ECO:0007669"/>
    <property type="project" value="TreeGrafter"/>
</dbReference>
<dbReference type="eggNOG" id="COG2717">
    <property type="taxonomic scope" value="Bacteria"/>
</dbReference>
<keyword evidence="3 7" id="KW-0812">Transmembrane</keyword>
<evidence type="ECO:0000256" key="3">
    <source>
        <dbReference type="ARBA" id="ARBA00022692"/>
    </source>
</evidence>
<dbReference type="RefSeq" id="WP_015214986.1">
    <property type="nucleotide sequence ID" value="NC_019771.1"/>
</dbReference>
<dbReference type="EMBL" id="CP003659">
    <property type="protein sequence ID" value="AFZ58356.1"/>
    <property type="molecule type" value="Genomic_DNA"/>
</dbReference>
<evidence type="ECO:0000259" key="8">
    <source>
        <dbReference type="Pfam" id="PF01794"/>
    </source>
</evidence>
<keyword evidence="2" id="KW-0813">Transport</keyword>
<evidence type="ECO:0000256" key="6">
    <source>
        <dbReference type="ARBA" id="ARBA00023136"/>
    </source>
</evidence>
<evidence type="ECO:0000256" key="4">
    <source>
        <dbReference type="ARBA" id="ARBA00022989"/>
    </source>
</evidence>
<dbReference type="PATRIC" id="fig|272123.3.peg.3199"/>
<feature type="transmembrane region" description="Helical" evidence="7">
    <location>
        <begin position="89"/>
        <end position="105"/>
    </location>
</feature>
<name>K9ZGP4_ANACC</name>
<keyword evidence="6 7" id="KW-0472">Membrane</keyword>
<dbReference type="Pfam" id="PF01794">
    <property type="entry name" value="Ferric_reduct"/>
    <property type="match status" value="1"/>
</dbReference>
<feature type="domain" description="Ferric oxidoreductase" evidence="8">
    <location>
        <begin position="13"/>
        <end position="128"/>
    </location>
</feature>
<keyword evidence="5" id="KW-0408">Iron</keyword>
<evidence type="ECO:0000256" key="7">
    <source>
        <dbReference type="SAM" id="Phobius"/>
    </source>
</evidence>
<keyword evidence="10" id="KW-1185">Reference proteome</keyword>
<sequence>MLINASISSANLLGFISLLSYILTLLPSSIRAVFPQIKKAKITICLWKYRRQLGVVTFVFALVHTVLIVNKRNLDLFDIQTYEISLEGTLTLIIFVLLAFTSNDWSVKKMKQNWRRLHKLTYIAMFLLLWHIQEKMSGQWNILTPIELILITVTIGLFCRRRWLEYTKEYNQKQIS</sequence>
<feature type="transmembrane region" description="Helical" evidence="7">
    <location>
        <begin position="12"/>
        <end position="33"/>
    </location>
</feature>
<dbReference type="Proteomes" id="UP000010474">
    <property type="component" value="Chromosome"/>
</dbReference>
<evidence type="ECO:0000256" key="2">
    <source>
        <dbReference type="ARBA" id="ARBA00022448"/>
    </source>
</evidence>
<feature type="transmembrane region" description="Helical" evidence="7">
    <location>
        <begin position="117"/>
        <end position="133"/>
    </location>
</feature>
<dbReference type="GO" id="GO:0016679">
    <property type="term" value="F:oxidoreductase activity, acting on diphenols and related substances as donors"/>
    <property type="evidence" value="ECO:0007669"/>
    <property type="project" value="TreeGrafter"/>
</dbReference>
<dbReference type="STRING" id="272123.Anacy_2933"/>
<protein>
    <submittedName>
        <fullName evidence="9">Ferric reductase domain protein transmembrane component domain protein</fullName>
    </submittedName>
</protein>
<dbReference type="InterPro" id="IPR013130">
    <property type="entry name" value="Fe3_Rdtase_TM_dom"/>
</dbReference>